<name>A0ABR9PFN5_9BACT</name>
<dbReference type="SMART" id="SM00020">
    <property type="entry name" value="Tryp_SPc"/>
    <property type="match status" value="1"/>
</dbReference>
<evidence type="ECO:0000256" key="2">
    <source>
        <dbReference type="ARBA" id="ARBA00023157"/>
    </source>
</evidence>
<dbReference type="PANTHER" id="PTHR24276">
    <property type="entry name" value="POLYSERASE-RELATED"/>
    <property type="match status" value="1"/>
</dbReference>
<evidence type="ECO:0000313" key="5">
    <source>
        <dbReference type="EMBL" id="MBE4746728.1"/>
    </source>
</evidence>
<evidence type="ECO:0000313" key="6">
    <source>
        <dbReference type="Proteomes" id="UP001516472"/>
    </source>
</evidence>
<dbReference type="PROSITE" id="PS00134">
    <property type="entry name" value="TRYPSIN_HIS"/>
    <property type="match status" value="1"/>
</dbReference>
<feature type="region of interest" description="Disordered" evidence="3">
    <location>
        <begin position="368"/>
        <end position="387"/>
    </location>
</feature>
<keyword evidence="2" id="KW-1015">Disulfide bond</keyword>
<dbReference type="Gene3D" id="2.40.10.10">
    <property type="entry name" value="Trypsin-like serine proteases"/>
    <property type="match status" value="1"/>
</dbReference>
<keyword evidence="6" id="KW-1185">Reference proteome</keyword>
<feature type="domain" description="Peptidase S1" evidence="4">
    <location>
        <begin position="54"/>
        <end position="277"/>
    </location>
</feature>
<dbReference type="InterPro" id="IPR009003">
    <property type="entry name" value="Peptidase_S1_PA"/>
</dbReference>
<dbReference type="InterPro" id="IPR050430">
    <property type="entry name" value="Peptidase_S1"/>
</dbReference>
<dbReference type="InterPro" id="IPR043504">
    <property type="entry name" value="Peptidase_S1_PA_chymotrypsin"/>
</dbReference>
<dbReference type="RefSeq" id="WP_193346156.1">
    <property type="nucleotide sequence ID" value="NZ_JAAIYO010000001.1"/>
</dbReference>
<comment type="similarity">
    <text evidence="1">Belongs to the peptidase S1 family.</text>
</comment>
<sequence>MAKRSTASARDPTGCRPPREVALAALAALLPLGCLPAWEPLEPPEPAPTVARGLVQGTDAPGEGATVALVARRTRCGGEPPVLLCSGALIAPDVVLTAAHCLAVFGEAGPYEVFVGPTLFPEPGAAGPEGRFVRVTRAVAHPSHVPATHAWDAALLRLATPVTEVPPYRLPGGLDAPVSVGSLVRAVGYGDTKDAARPSGQRRQGLLQVTGVQAAAFQAGPAPAMTCVGDSGGPVLGGPEGGEVLWGLTVSGDVACRSEAVQVRVDALADFLQPFLDEAPPPLASAPLPVEALCRESCATDAQCPAGLLCVAAGDAPARCLLPALQAGTYGASCSEDAACGAQGVCARLEVDGDDACRCFTPCEAITDPPGPDEEPRAEGGGCAASPASPGFTGAMLLGLLWRQSWRRIPGGRSRTDSA</sequence>
<dbReference type="Proteomes" id="UP001516472">
    <property type="component" value="Unassembled WGS sequence"/>
</dbReference>
<accession>A0ABR9PFN5</accession>
<evidence type="ECO:0000256" key="1">
    <source>
        <dbReference type="ARBA" id="ARBA00007664"/>
    </source>
</evidence>
<dbReference type="Pfam" id="PF00089">
    <property type="entry name" value="Trypsin"/>
    <property type="match status" value="1"/>
</dbReference>
<dbReference type="PANTHER" id="PTHR24276:SF91">
    <property type="entry name" value="AT26814P-RELATED"/>
    <property type="match status" value="1"/>
</dbReference>
<organism evidence="5 6">
    <name type="scientific">Corallococcus soli</name>
    <dbReference type="NCBI Taxonomy" id="2710757"/>
    <lineage>
        <taxon>Bacteria</taxon>
        <taxon>Pseudomonadati</taxon>
        <taxon>Myxococcota</taxon>
        <taxon>Myxococcia</taxon>
        <taxon>Myxococcales</taxon>
        <taxon>Cystobacterineae</taxon>
        <taxon>Myxococcaceae</taxon>
        <taxon>Corallococcus</taxon>
    </lineage>
</organism>
<dbReference type="InterPro" id="IPR018114">
    <property type="entry name" value="TRYPSIN_HIS"/>
</dbReference>
<dbReference type="SUPFAM" id="SSF50494">
    <property type="entry name" value="Trypsin-like serine proteases"/>
    <property type="match status" value="1"/>
</dbReference>
<comment type="caution">
    <text evidence="5">The sequence shown here is derived from an EMBL/GenBank/DDBJ whole genome shotgun (WGS) entry which is preliminary data.</text>
</comment>
<dbReference type="EMBL" id="JAAIYO010000001">
    <property type="protein sequence ID" value="MBE4746728.1"/>
    <property type="molecule type" value="Genomic_DNA"/>
</dbReference>
<gene>
    <name evidence="5" type="ORF">G4177_00895</name>
</gene>
<reference evidence="5 6" key="1">
    <citation type="submission" date="2020-02" db="EMBL/GenBank/DDBJ databases">
        <authorList>
            <person name="Babadi Z.K."/>
            <person name="Risdian C."/>
            <person name="Ebrahimipour G.H."/>
            <person name="Wink J."/>
        </authorList>
    </citation>
    <scope>NUCLEOTIDE SEQUENCE [LARGE SCALE GENOMIC DNA]</scope>
    <source>
        <strain evidence="5 6">ZKHCc1 1396</strain>
    </source>
</reference>
<proteinExistence type="inferred from homology"/>
<evidence type="ECO:0000256" key="3">
    <source>
        <dbReference type="SAM" id="MobiDB-lite"/>
    </source>
</evidence>
<dbReference type="PROSITE" id="PS50240">
    <property type="entry name" value="TRYPSIN_DOM"/>
    <property type="match status" value="1"/>
</dbReference>
<evidence type="ECO:0000259" key="4">
    <source>
        <dbReference type="PROSITE" id="PS50240"/>
    </source>
</evidence>
<protein>
    <submittedName>
        <fullName evidence="5">Trypsin-like serine protease</fullName>
    </submittedName>
</protein>
<dbReference type="PRINTS" id="PR00722">
    <property type="entry name" value="CHYMOTRYPSIN"/>
</dbReference>
<dbReference type="InterPro" id="IPR001314">
    <property type="entry name" value="Peptidase_S1A"/>
</dbReference>
<dbReference type="InterPro" id="IPR001254">
    <property type="entry name" value="Trypsin_dom"/>
</dbReference>